<dbReference type="Gene3D" id="1.10.8.430">
    <property type="entry name" value="Helical domain of apoptotic protease-activating factors"/>
    <property type="match status" value="1"/>
</dbReference>
<keyword evidence="2" id="KW-0433">Leucine-rich repeat</keyword>
<name>A0A811QKU3_9POAL</name>
<comment type="caution">
    <text evidence="12">The sequence shown here is derived from an EMBL/GenBank/DDBJ whole genome shotgun (WGS) entry which is preliminary data.</text>
</comment>
<dbReference type="CDD" id="cd14798">
    <property type="entry name" value="RX-CC_like"/>
    <property type="match status" value="1"/>
</dbReference>
<evidence type="ECO:0000256" key="1">
    <source>
        <dbReference type="ARBA" id="ARBA00008894"/>
    </source>
</evidence>
<evidence type="ECO:0000256" key="6">
    <source>
        <dbReference type="ARBA" id="ARBA00023054"/>
    </source>
</evidence>
<evidence type="ECO:0000256" key="4">
    <source>
        <dbReference type="ARBA" id="ARBA00022741"/>
    </source>
</evidence>
<dbReference type="PANTHER" id="PTHR23155:SF1116">
    <property type="entry name" value="OS12G0273300 PROTEIN"/>
    <property type="match status" value="1"/>
</dbReference>
<dbReference type="FunFam" id="1.10.10.10:FF:000322">
    <property type="entry name" value="Probable disease resistance protein At1g63360"/>
    <property type="match status" value="1"/>
</dbReference>
<feature type="domain" description="NB-ARC" evidence="8">
    <location>
        <begin position="173"/>
        <end position="312"/>
    </location>
</feature>
<feature type="domain" description="Disease resistance N-terminal" evidence="9">
    <location>
        <begin position="8"/>
        <end position="91"/>
    </location>
</feature>
<keyword evidence="3" id="KW-0677">Repeat</keyword>
<dbReference type="Pfam" id="PF18052">
    <property type="entry name" value="Rx_N"/>
    <property type="match status" value="1"/>
</dbReference>
<evidence type="ECO:0000259" key="10">
    <source>
        <dbReference type="Pfam" id="PF23559"/>
    </source>
</evidence>
<dbReference type="SUPFAM" id="SSF52058">
    <property type="entry name" value="L domain-like"/>
    <property type="match status" value="1"/>
</dbReference>
<feature type="compositionally biased region" description="Acidic residues" evidence="7">
    <location>
        <begin position="956"/>
        <end position="966"/>
    </location>
</feature>
<dbReference type="InterPro" id="IPR058922">
    <property type="entry name" value="WHD_DRP"/>
</dbReference>
<evidence type="ECO:0000259" key="8">
    <source>
        <dbReference type="Pfam" id="PF00931"/>
    </source>
</evidence>
<keyword evidence="4" id="KW-0547">Nucleotide-binding</keyword>
<dbReference type="Gene3D" id="1.20.5.4130">
    <property type="match status" value="1"/>
</dbReference>
<dbReference type="AlphaFoldDB" id="A0A811QKU3"/>
<evidence type="ECO:0000313" key="13">
    <source>
        <dbReference type="Proteomes" id="UP000604825"/>
    </source>
</evidence>
<dbReference type="Proteomes" id="UP000604825">
    <property type="component" value="Unassembled WGS sequence"/>
</dbReference>
<feature type="region of interest" description="Disordered" evidence="7">
    <location>
        <begin position="943"/>
        <end position="966"/>
    </location>
</feature>
<keyword evidence="13" id="KW-1185">Reference proteome</keyword>
<keyword evidence="6" id="KW-0175">Coiled coil</keyword>
<protein>
    <submittedName>
        <fullName evidence="12">Uncharacterized protein</fullName>
    </submittedName>
</protein>
<comment type="similarity">
    <text evidence="1">Belongs to the disease resistance NB-LRR family.</text>
</comment>
<dbReference type="FunFam" id="3.40.50.300:FF:001091">
    <property type="entry name" value="Probable disease resistance protein At1g61300"/>
    <property type="match status" value="1"/>
</dbReference>
<evidence type="ECO:0000256" key="7">
    <source>
        <dbReference type="SAM" id="MobiDB-lite"/>
    </source>
</evidence>
<keyword evidence="5" id="KW-0611">Plant defense</keyword>
<evidence type="ECO:0000256" key="2">
    <source>
        <dbReference type="ARBA" id="ARBA00022614"/>
    </source>
</evidence>
<sequence>MEIVKGALPTVLSKLGELLVNEYNLQKGLKGEIMFLEAELKSMQGALEKVSSTLPDQVDNQDKIWTSEVRELSYDIEDSIDTFMVHDKSSELARLHGFKKFIERSLDLLTGFRLRHNFATEFRGLKRRAIEVGERRARLRIDDDVAKRVTIDTRISARYKKVTELVGIDEERDMVIKILMEDNKVPRQQENVVSIFGFGGLGKTTLANVVYEKLRTQFDCSAFVSVSQTPDLNKIFEDMFHQLARQSNGSIDSIREFLLEKRYFIIIDDIWDISVWKNIRCAFPKNNCGCRIITTTRISDVAQQVGGAYNMKPLSVHNSRKLFFRRIFGSENKWNMNNEDTRKLPDEELVEVSDRILKKCAGVPLAIITIASLLASKGRNKIEWYEVCNSIGTGLVDGQDVDNMRKILSFSYYGMPSHLRTCLLYLSVFPEDYKINKDRLIRMWIAEGFIKCRKQGDSLLELGESYFNELINRSVIQPVCEVYNGLVDHCRVHDMMLDLICSISSEENFVTILNEVHHTSPSKSDRRLSIQSAKVDHASLGASMSIVQVRSVVVFPVNVNVIPALEGFRFLRVLDLQYYKISQECSLSFLGYLHLLRYLGLRFFTIKPLPKEIGNLRFLQALDVKCTATDLDAAKSIVSSILPLTVLQLRHLRSLHIAESYVLNGIGSLTSLEELTVYVSRRSSENIMEELGHLTELRVLFITFYNIPDEKWEDSLVGFLCKLRKLRSLNIWWYNYDLNLDGWVTPRRLCRLETHMNQSGWELSKLPAWMEDSSLLVDLSVISIRLKDLQREDLDILGRLPALRILHLEMNHRGRRIIGGFAFVAGSFPSLVHYKLPNIGAVVFQNGAMRRLQMLEFTCPVRETRELAGGFDLGNLLSLQHVHVNVEAHGASKEEVMEAKAALVHATENHPNHPTLEMYGGFVEERDRITRFALPMRMADDSPRFEADESCTANDEISDDENLALP</sequence>
<dbReference type="InterPro" id="IPR036388">
    <property type="entry name" value="WH-like_DNA-bd_sf"/>
</dbReference>
<dbReference type="PRINTS" id="PR00364">
    <property type="entry name" value="DISEASERSIST"/>
</dbReference>
<dbReference type="InterPro" id="IPR055414">
    <property type="entry name" value="LRR_R13L4/SHOC2-like"/>
</dbReference>
<organism evidence="12 13">
    <name type="scientific">Miscanthus lutarioriparius</name>
    <dbReference type="NCBI Taxonomy" id="422564"/>
    <lineage>
        <taxon>Eukaryota</taxon>
        <taxon>Viridiplantae</taxon>
        <taxon>Streptophyta</taxon>
        <taxon>Embryophyta</taxon>
        <taxon>Tracheophyta</taxon>
        <taxon>Spermatophyta</taxon>
        <taxon>Magnoliopsida</taxon>
        <taxon>Liliopsida</taxon>
        <taxon>Poales</taxon>
        <taxon>Poaceae</taxon>
        <taxon>PACMAD clade</taxon>
        <taxon>Panicoideae</taxon>
        <taxon>Andropogonodae</taxon>
        <taxon>Andropogoneae</taxon>
        <taxon>Saccharinae</taxon>
        <taxon>Miscanthus</taxon>
    </lineage>
</organism>
<accession>A0A811QKU3</accession>
<dbReference type="InterPro" id="IPR002182">
    <property type="entry name" value="NB-ARC"/>
</dbReference>
<evidence type="ECO:0000259" key="9">
    <source>
        <dbReference type="Pfam" id="PF18052"/>
    </source>
</evidence>
<dbReference type="Pfam" id="PF23598">
    <property type="entry name" value="LRR_14"/>
    <property type="match status" value="1"/>
</dbReference>
<dbReference type="InterPro" id="IPR027417">
    <property type="entry name" value="P-loop_NTPase"/>
</dbReference>
<dbReference type="InterPro" id="IPR038005">
    <property type="entry name" value="RX-like_CC"/>
</dbReference>
<proteinExistence type="inferred from homology"/>
<dbReference type="SUPFAM" id="SSF52540">
    <property type="entry name" value="P-loop containing nucleoside triphosphate hydrolases"/>
    <property type="match status" value="1"/>
</dbReference>
<dbReference type="InterPro" id="IPR044974">
    <property type="entry name" value="Disease_R_plants"/>
</dbReference>
<dbReference type="InterPro" id="IPR041118">
    <property type="entry name" value="Rx_N"/>
</dbReference>
<dbReference type="PANTHER" id="PTHR23155">
    <property type="entry name" value="DISEASE RESISTANCE PROTEIN RP"/>
    <property type="match status" value="1"/>
</dbReference>
<feature type="domain" description="Disease resistance protein winged helix" evidence="10">
    <location>
        <begin position="428"/>
        <end position="500"/>
    </location>
</feature>
<dbReference type="GO" id="GO:0002758">
    <property type="term" value="P:innate immune response-activating signaling pathway"/>
    <property type="evidence" value="ECO:0007669"/>
    <property type="project" value="UniProtKB-ARBA"/>
</dbReference>
<reference evidence="12" key="1">
    <citation type="submission" date="2020-10" db="EMBL/GenBank/DDBJ databases">
        <authorList>
            <person name="Han B."/>
            <person name="Lu T."/>
            <person name="Zhao Q."/>
            <person name="Huang X."/>
            <person name="Zhao Y."/>
        </authorList>
    </citation>
    <scope>NUCLEOTIDE SEQUENCE</scope>
</reference>
<evidence type="ECO:0000313" key="12">
    <source>
        <dbReference type="EMBL" id="CAD6256557.1"/>
    </source>
</evidence>
<dbReference type="Gene3D" id="3.80.10.10">
    <property type="entry name" value="Ribonuclease Inhibitor"/>
    <property type="match status" value="1"/>
</dbReference>
<dbReference type="Gene3D" id="1.10.10.10">
    <property type="entry name" value="Winged helix-like DNA-binding domain superfamily/Winged helix DNA-binding domain"/>
    <property type="match status" value="1"/>
</dbReference>
<dbReference type="OrthoDB" id="10399193at2759"/>
<dbReference type="EMBL" id="CAJGYO010000010">
    <property type="protein sequence ID" value="CAD6256557.1"/>
    <property type="molecule type" value="Genomic_DNA"/>
</dbReference>
<dbReference type="GO" id="GO:0009626">
    <property type="term" value="P:plant-type hypersensitive response"/>
    <property type="evidence" value="ECO:0007669"/>
    <property type="project" value="UniProtKB-ARBA"/>
</dbReference>
<dbReference type="Pfam" id="PF00931">
    <property type="entry name" value="NB-ARC"/>
    <property type="match status" value="1"/>
</dbReference>
<gene>
    <name evidence="12" type="ORF">NCGR_LOCUS40063</name>
</gene>
<feature type="domain" description="Disease resistance R13L4/SHOC-2-like LRR" evidence="11">
    <location>
        <begin position="548"/>
        <end position="916"/>
    </location>
</feature>
<dbReference type="Gene3D" id="3.40.50.300">
    <property type="entry name" value="P-loop containing nucleotide triphosphate hydrolases"/>
    <property type="match status" value="1"/>
</dbReference>
<evidence type="ECO:0000256" key="3">
    <source>
        <dbReference type="ARBA" id="ARBA00022737"/>
    </source>
</evidence>
<dbReference type="InterPro" id="IPR042197">
    <property type="entry name" value="Apaf_helical"/>
</dbReference>
<evidence type="ECO:0000259" key="11">
    <source>
        <dbReference type="Pfam" id="PF23598"/>
    </source>
</evidence>
<evidence type="ECO:0000256" key="5">
    <source>
        <dbReference type="ARBA" id="ARBA00022821"/>
    </source>
</evidence>
<dbReference type="InterPro" id="IPR032675">
    <property type="entry name" value="LRR_dom_sf"/>
</dbReference>
<dbReference type="Pfam" id="PF23559">
    <property type="entry name" value="WHD_DRP"/>
    <property type="match status" value="1"/>
</dbReference>
<dbReference type="GO" id="GO:0043531">
    <property type="term" value="F:ADP binding"/>
    <property type="evidence" value="ECO:0007669"/>
    <property type="project" value="InterPro"/>
</dbReference>
<dbReference type="GO" id="GO:0042742">
    <property type="term" value="P:defense response to bacterium"/>
    <property type="evidence" value="ECO:0007669"/>
    <property type="project" value="UniProtKB-ARBA"/>
</dbReference>